<dbReference type="InterPro" id="IPR009057">
    <property type="entry name" value="Homeodomain-like_sf"/>
</dbReference>
<dbReference type="AlphaFoldDB" id="F9GF63"/>
<accession>F9GF63</accession>
<name>F9GF63_FUSOF</name>
<evidence type="ECO:0000313" key="3">
    <source>
        <dbReference type="EMBL" id="EGU72193.1"/>
    </source>
</evidence>
<evidence type="ECO:0000259" key="2">
    <source>
        <dbReference type="Pfam" id="PF13358"/>
    </source>
</evidence>
<proteinExistence type="predicted"/>
<feature type="domain" description="Transposase Tc1-like" evidence="1">
    <location>
        <begin position="84"/>
        <end position="139"/>
    </location>
</feature>
<protein>
    <recommendedName>
        <fullName evidence="4">Tc1-like transposase DDE domain-containing protein</fullName>
    </recommendedName>
</protein>
<feature type="domain" description="Tc1-like transposase DDE" evidence="2">
    <location>
        <begin position="148"/>
        <end position="293"/>
    </location>
</feature>
<dbReference type="GO" id="GO:0006313">
    <property type="term" value="P:DNA transposition"/>
    <property type="evidence" value="ECO:0007669"/>
    <property type="project" value="InterPro"/>
</dbReference>
<dbReference type="PANTHER" id="PTHR23022:SF135">
    <property type="entry name" value="SI:DKEY-77F5.3"/>
    <property type="match status" value="1"/>
</dbReference>
<dbReference type="Pfam" id="PF13358">
    <property type="entry name" value="DDE_3"/>
    <property type="match status" value="1"/>
</dbReference>
<evidence type="ECO:0000259" key="1">
    <source>
        <dbReference type="Pfam" id="PF01498"/>
    </source>
</evidence>
<dbReference type="OrthoDB" id="5089593at2759"/>
<dbReference type="Gene3D" id="3.30.420.10">
    <property type="entry name" value="Ribonuclease H-like superfamily/Ribonuclease H"/>
    <property type="match status" value="1"/>
</dbReference>
<dbReference type="InterPro" id="IPR002492">
    <property type="entry name" value="Transposase_Tc1-like"/>
</dbReference>
<evidence type="ECO:0008006" key="4">
    <source>
        <dbReference type="Google" id="ProtNLM"/>
    </source>
</evidence>
<dbReference type="GO" id="GO:0003677">
    <property type="term" value="F:DNA binding"/>
    <property type="evidence" value="ECO:0007669"/>
    <property type="project" value="InterPro"/>
</dbReference>
<dbReference type="SUPFAM" id="SSF46689">
    <property type="entry name" value="Homeodomain-like"/>
    <property type="match status" value="1"/>
</dbReference>
<dbReference type="GO" id="GO:0015074">
    <property type="term" value="P:DNA integration"/>
    <property type="evidence" value="ECO:0007669"/>
    <property type="project" value="InterPro"/>
</dbReference>
<organism evidence="3">
    <name type="scientific">Fusarium oxysporum (strain Fo5176)</name>
    <name type="common">Fusarium vascular wilt</name>
    <dbReference type="NCBI Taxonomy" id="660025"/>
    <lineage>
        <taxon>Eukaryota</taxon>
        <taxon>Fungi</taxon>
        <taxon>Dikarya</taxon>
        <taxon>Ascomycota</taxon>
        <taxon>Pezizomycotina</taxon>
        <taxon>Sordariomycetes</taxon>
        <taxon>Hypocreomycetidae</taxon>
        <taxon>Hypocreales</taxon>
        <taxon>Nectriaceae</taxon>
        <taxon>Fusarium</taxon>
        <taxon>Fusarium oxysporum species complex</taxon>
    </lineage>
</organism>
<sequence length="351" mass="41325">MSQKNGILSVICAGRKRNHEFSELARALIVQVVESGRSYRDVAEEAGCSPAAIFKIFQRWKTHQTLDKKCRSGRSRKLTVQQIRITYESLVNYLGGEISRTTIRRVIRYHYGRKWRAMQRIPLSRETARQRFLWCQAWKEDIEELLETIFSDESSVQSQPNYKRGWVFRKPHEKFMKELVNMTVHGKSRLSIMVWGAIWRGGKSDIIVMIRDQTARRRGYTSLSYQQALREGLLPIWTGFRHFQQDNARIHTSESTTNWLLEHGISWIDWPAHSPDLNRIEHIWKQLKLNIKKMSPQLDLLKNNESDRAKLIKCIKMAWAANTPAQINRLIDSLPRRLDACIRARGWYTKY</sequence>
<comment type="caution">
    <text evidence="3">The sequence shown here is derived from an EMBL/GenBank/DDBJ whole genome shotgun (WGS) entry which is preliminary data.</text>
</comment>
<dbReference type="STRING" id="660025.F9GF63"/>
<dbReference type="EMBL" id="AFQF01006815">
    <property type="protein sequence ID" value="EGU72193.1"/>
    <property type="molecule type" value="Genomic_DNA"/>
</dbReference>
<dbReference type="Gene3D" id="1.10.10.10">
    <property type="entry name" value="Winged helix-like DNA-binding domain superfamily/Winged helix DNA-binding domain"/>
    <property type="match status" value="1"/>
</dbReference>
<dbReference type="InterPro" id="IPR038717">
    <property type="entry name" value="Tc1-like_DDE_dom"/>
</dbReference>
<dbReference type="PANTHER" id="PTHR23022">
    <property type="entry name" value="TRANSPOSABLE ELEMENT-RELATED"/>
    <property type="match status" value="1"/>
</dbReference>
<reference evidence="3" key="1">
    <citation type="journal article" date="2012" name="Mol. Plant Microbe Interact.">
        <title>A highly conserved effector in Fusarium oxysporum is required for full virulence on Arabidopsis.</title>
        <authorList>
            <person name="Thatcher L.F."/>
            <person name="Gardiner D.M."/>
            <person name="Kazan K."/>
            <person name="Manners J."/>
        </authorList>
    </citation>
    <scope>NUCLEOTIDE SEQUENCE [LARGE SCALE GENOMIC DNA]</scope>
    <source>
        <strain evidence="3">Fo5176</strain>
    </source>
</reference>
<dbReference type="InterPro" id="IPR052338">
    <property type="entry name" value="Transposase_5"/>
</dbReference>
<dbReference type="InterPro" id="IPR036388">
    <property type="entry name" value="WH-like_DNA-bd_sf"/>
</dbReference>
<dbReference type="Pfam" id="PF01498">
    <property type="entry name" value="HTH_Tnp_Tc3_2"/>
    <property type="match status" value="1"/>
</dbReference>
<dbReference type="InterPro" id="IPR036397">
    <property type="entry name" value="RNaseH_sf"/>
</dbReference>
<gene>
    <name evidence="3" type="ORF">FOXB_17297</name>
</gene>